<dbReference type="PANTHER" id="PTHR30419">
    <property type="entry name" value="HTH-TYPE TRANSCRIPTIONAL REGULATOR YBHD"/>
    <property type="match status" value="1"/>
</dbReference>
<dbReference type="Proteomes" id="UP000188879">
    <property type="component" value="Unassembled WGS sequence"/>
</dbReference>
<dbReference type="Gene3D" id="1.10.10.10">
    <property type="entry name" value="Winged helix-like DNA-binding domain superfamily/Winged helix DNA-binding domain"/>
    <property type="match status" value="1"/>
</dbReference>
<keyword evidence="3" id="KW-0238">DNA-binding</keyword>
<accession>A0A1V2H5T6</accession>
<dbReference type="RefSeq" id="WP_076956319.1">
    <property type="nucleotide sequence ID" value="NZ_MLCO01000033.1"/>
</dbReference>
<evidence type="ECO:0000256" key="3">
    <source>
        <dbReference type="ARBA" id="ARBA00023125"/>
    </source>
</evidence>
<reference evidence="6 7" key="1">
    <citation type="submission" date="2016-10" db="EMBL/GenBank/DDBJ databases">
        <title>Draft Genome sequence of Roseomonas sp. strain M3.</title>
        <authorList>
            <person name="Subhash Y."/>
            <person name="Lee S."/>
        </authorList>
    </citation>
    <scope>NUCLEOTIDE SEQUENCE [LARGE SCALE GENOMIC DNA]</scope>
    <source>
        <strain evidence="6 7">M3</strain>
    </source>
</reference>
<dbReference type="InterPro" id="IPR050950">
    <property type="entry name" value="HTH-type_LysR_regulators"/>
</dbReference>
<evidence type="ECO:0000256" key="2">
    <source>
        <dbReference type="ARBA" id="ARBA00023015"/>
    </source>
</evidence>
<dbReference type="Gene3D" id="3.40.190.290">
    <property type="match status" value="1"/>
</dbReference>
<dbReference type="GO" id="GO:0003700">
    <property type="term" value="F:DNA-binding transcription factor activity"/>
    <property type="evidence" value="ECO:0007669"/>
    <property type="project" value="InterPro"/>
</dbReference>
<comment type="caution">
    <text evidence="6">The sequence shown here is derived from an EMBL/GenBank/DDBJ whole genome shotgun (WGS) entry which is preliminary data.</text>
</comment>
<dbReference type="EMBL" id="MLCO01000033">
    <property type="protein sequence ID" value="ONG56874.1"/>
    <property type="molecule type" value="Genomic_DNA"/>
</dbReference>
<dbReference type="Pfam" id="PF03466">
    <property type="entry name" value="LysR_substrate"/>
    <property type="match status" value="1"/>
</dbReference>
<dbReference type="Pfam" id="PF00126">
    <property type="entry name" value="HTH_1"/>
    <property type="match status" value="1"/>
</dbReference>
<dbReference type="InterPro" id="IPR000847">
    <property type="entry name" value="LysR_HTH_N"/>
</dbReference>
<sequence>MDLRALRAFAAVAQEGGFSAAGRSIAATQPTISKAVRQLEEELGGPLLIRLGHGVALTSLGEVVLRHARAMLEQREAMLAEIAASRGLLQGRLRLGLPSFGSAVLFAPLVAAFRARFPGITIDLSEQGGRRLQEAVLAGQLDLAVALHPVPDALHWQEVRDDPLMAVLPPGHALEGAEKIRLAALQDSPFILFEQGFALNDLIESACRRRGFAPREAARSGQADFIIALAAAGLGVAVLPRLMLESRPHLGLATVLIDEPDLRWRAGLVWRRDAPLSDAARAWVGVVREHMGF</sequence>
<dbReference type="SUPFAM" id="SSF46785">
    <property type="entry name" value="Winged helix' DNA-binding domain"/>
    <property type="match status" value="1"/>
</dbReference>
<dbReference type="PANTHER" id="PTHR30419:SF8">
    <property type="entry name" value="NITROGEN ASSIMILATION TRANSCRIPTIONAL ACTIVATOR-RELATED"/>
    <property type="match status" value="1"/>
</dbReference>
<evidence type="ECO:0000313" key="6">
    <source>
        <dbReference type="EMBL" id="ONG56874.1"/>
    </source>
</evidence>
<name>A0A1V2H5T6_9PROT</name>
<organism evidence="6 7">
    <name type="scientific">Teichococcus deserti</name>
    <dbReference type="NCBI Taxonomy" id="1817963"/>
    <lineage>
        <taxon>Bacteria</taxon>
        <taxon>Pseudomonadati</taxon>
        <taxon>Pseudomonadota</taxon>
        <taxon>Alphaproteobacteria</taxon>
        <taxon>Acetobacterales</taxon>
        <taxon>Roseomonadaceae</taxon>
        <taxon>Roseomonas</taxon>
    </lineage>
</organism>
<dbReference type="AlphaFoldDB" id="A0A1V2H5T6"/>
<dbReference type="PRINTS" id="PR00039">
    <property type="entry name" value="HTHLYSR"/>
</dbReference>
<evidence type="ECO:0000313" key="7">
    <source>
        <dbReference type="Proteomes" id="UP000188879"/>
    </source>
</evidence>
<dbReference type="OrthoDB" id="9811588at2"/>
<protein>
    <submittedName>
        <fullName evidence="6">LysR family transcriptional regulator</fullName>
    </submittedName>
</protein>
<dbReference type="PROSITE" id="PS50931">
    <property type="entry name" value="HTH_LYSR"/>
    <property type="match status" value="1"/>
</dbReference>
<keyword evidence="7" id="KW-1185">Reference proteome</keyword>
<dbReference type="GO" id="GO:0005829">
    <property type="term" value="C:cytosol"/>
    <property type="evidence" value="ECO:0007669"/>
    <property type="project" value="TreeGrafter"/>
</dbReference>
<dbReference type="FunFam" id="1.10.10.10:FF:000001">
    <property type="entry name" value="LysR family transcriptional regulator"/>
    <property type="match status" value="1"/>
</dbReference>
<keyword evidence="4" id="KW-0804">Transcription</keyword>
<dbReference type="InterPro" id="IPR036390">
    <property type="entry name" value="WH_DNA-bd_sf"/>
</dbReference>
<comment type="similarity">
    <text evidence="1">Belongs to the LysR transcriptional regulatory family.</text>
</comment>
<proteinExistence type="inferred from homology"/>
<dbReference type="InterPro" id="IPR036388">
    <property type="entry name" value="WH-like_DNA-bd_sf"/>
</dbReference>
<feature type="domain" description="HTH lysR-type" evidence="5">
    <location>
        <begin position="1"/>
        <end position="58"/>
    </location>
</feature>
<evidence type="ECO:0000256" key="4">
    <source>
        <dbReference type="ARBA" id="ARBA00023163"/>
    </source>
</evidence>
<dbReference type="InterPro" id="IPR005119">
    <property type="entry name" value="LysR_subst-bd"/>
</dbReference>
<gene>
    <name evidence="6" type="ORF">BKE38_05165</name>
</gene>
<dbReference type="GO" id="GO:0003677">
    <property type="term" value="F:DNA binding"/>
    <property type="evidence" value="ECO:0007669"/>
    <property type="project" value="UniProtKB-KW"/>
</dbReference>
<evidence type="ECO:0000256" key="1">
    <source>
        <dbReference type="ARBA" id="ARBA00009437"/>
    </source>
</evidence>
<evidence type="ECO:0000259" key="5">
    <source>
        <dbReference type="PROSITE" id="PS50931"/>
    </source>
</evidence>
<dbReference type="SUPFAM" id="SSF53850">
    <property type="entry name" value="Periplasmic binding protein-like II"/>
    <property type="match status" value="1"/>
</dbReference>
<keyword evidence="2" id="KW-0805">Transcription regulation</keyword>